<dbReference type="STRING" id="3708.A0A078FC28"/>
<dbReference type="EMBL" id="LK031997">
    <property type="protein sequence ID" value="CDY09523.1"/>
    <property type="molecule type" value="Genomic_DNA"/>
</dbReference>
<evidence type="ECO:0000313" key="2">
    <source>
        <dbReference type="Proteomes" id="UP000028999"/>
    </source>
</evidence>
<dbReference type="Proteomes" id="UP000028999">
    <property type="component" value="Unassembled WGS sequence"/>
</dbReference>
<protein>
    <submittedName>
        <fullName evidence="1">BnaC05g23960D protein</fullName>
    </submittedName>
</protein>
<accession>A0A078FC28</accession>
<proteinExistence type="predicted"/>
<organism evidence="1 2">
    <name type="scientific">Brassica napus</name>
    <name type="common">Rape</name>
    <dbReference type="NCBI Taxonomy" id="3708"/>
    <lineage>
        <taxon>Eukaryota</taxon>
        <taxon>Viridiplantae</taxon>
        <taxon>Streptophyta</taxon>
        <taxon>Embryophyta</taxon>
        <taxon>Tracheophyta</taxon>
        <taxon>Spermatophyta</taxon>
        <taxon>Magnoliopsida</taxon>
        <taxon>eudicotyledons</taxon>
        <taxon>Gunneridae</taxon>
        <taxon>Pentapetalae</taxon>
        <taxon>rosids</taxon>
        <taxon>malvids</taxon>
        <taxon>Brassicales</taxon>
        <taxon>Brassicaceae</taxon>
        <taxon>Brassiceae</taxon>
        <taxon>Brassica</taxon>
    </lineage>
</organism>
<reference evidence="1 2" key="1">
    <citation type="journal article" date="2014" name="Science">
        <title>Plant genetics. Early allopolyploid evolution in the post-Neolithic Brassica napus oilseed genome.</title>
        <authorList>
            <person name="Chalhoub B."/>
            <person name="Denoeud F."/>
            <person name="Liu S."/>
            <person name="Parkin I.A."/>
            <person name="Tang H."/>
            <person name="Wang X."/>
            <person name="Chiquet J."/>
            <person name="Belcram H."/>
            <person name="Tong C."/>
            <person name="Samans B."/>
            <person name="Correa M."/>
            <person name="Da Silva C."/>
            <person name="Just J."/>
            <person name="Falentin C."/>
            <person name="Koh C.S."/>
            <person name="Le Clainche I."/>
            <person name="Bernard M."/>
            <person name="Bento P."/>
            <person name="Noel B."/>
            <person name="Labadie K."/>
            <person name="Alberti A."/>
            <person name="Charles M."/>
            <person name="Arnaud D."/>
            <person name="Guo H."/>
            <person name="Daviaud C."/>
            <person name="Alamery S."/>
            <person name="Jabbari K."/>
            <person name="Zhao M."/>
            <person name="Edger P.P."/>
            <person name="Chelaifa H."/>
            <person name="Tack D."/>
            <person name="Lassalle G."/>
            <person name="Mestiri I."/>
            <person name="Schnel N."/>
            <person name="Le Paslier M.C."/>
            <person name="Fan G."/>
            <person name="Renault V."/>
            <person name="Bayer P.E."/>
            <person name="Golicz A.A."/>
            <person name="Manoli S."/>
            <person name="Lee T.H."/>
            <person name="Thi V.H."/>
            <person name="Chalabi S."/>
            <person name="Hu Q."/>
            <person name="Fan C."/>
            <person name="Tollenaere R."/>
            <person name="Lu Y."/>
            <person name="Battail C."/>
            <person name="Shen J."/>
            <person name="Sidebottom C.H."/>
            <person name="Wang X."/>
            <person name="Canaguier A."/>
            <person name="Chauveau A."/>
            <person name="Berard A."/>
            <person name="Deniot G."/>
            <person name="Guan M."/>
            <person name="Liu Z."/>
            <person name="Sun F."/>
            <person name="Lim Y.P."/>
            <person name="Lyons E."/>
            <person name="Town C.D."/>
            <person name="Bancroft I."/>
            <person name="Wang X."/>
            <person name="Meng J."/>
            <person name="Ma J."/>
            <person name="Pires J.C."/>
            <person name="King G.J."/>
            <person name="Brunel D."/>
            <person name="Delourme R."/>
            <person name="Renard M."/>
            <person name="Aury J.M."/>
            <person name="Adams K.L."/>
            <person name="Batley J."/>
            <person name="Snowdon R.J."/>
            <person name="Tost J."/>
            <person name="Edwards D."/>
            <person name="Zhou Y."/>
            <person name="Hua W."/>
            <person name="Sharpe A.G."/>
            <person name="Paterson A.H."/>
            <person name="Guan C."/>
            <person name="Wincker P."/>
        </authorList>
    </citation>
    <scope>NUCLEOTIDE SEQUENCE [LARGE SCALE GENOMIC DNA]</scope>
    <source>
        <strain evidence="2">cv. Darmor-bzh</strain>
    </source>
</reference>
<dbReference type="PaxDb" id="3708-A0A078FC28"/>
<dbReference type="Gramene" id="CDY09523">
    <property type="protein sequence ID" value="CDY09523"/>
    <property type="gene ID" value="GSBRNA2T00031099001"/>
</dbReference>
<keyword evidence="2" id="KW-1185">Reference proteome</keyword>
<name>A0A078FC28_BRANA</name>
<dbReference type="AlphaFoldDB" id="A0A078FC28"/>
<evidence type="ECO:0000313" key="1">
    <source>
        <dbReference type="EMBL" id="CDY09523.1"/>
    </source>
</evidence>
<sequence>MAQAVEEWYKQMPIITRSYLTAAVVTTVGCSLEHNILIEL</sequence>
<gene>
    <name evidence="1" type="primary">BnaC05g23960D</name>
    <name evidence="1" type="ORF">GSBRNA2T00031099001</name>
</gene>